<sequence>MHKISLKFMTVEPTLYGLTQTQISLVVLVAQNSLLVLMMRYSRIGTELEQALYIASTAVFMAELLKIAACLAVLRYQQRSWAICARLIHEEIFMKSNETLKMLIPSALYALQNNLLYIALSNLEAATFQVTYQLKILSTAIFSVILLGKSLSGRQWFALILLMVGVTLVQSQSMSSPPMTETQNPWIGLCAVLTSCVSSGFAGCYFEKILKSSTTSMWVRNIQLGICGAAFSLVGVLGDWPLIQTGGLFQGYSCITWLVIINQALGGLLVSIVVKYADNILKGFATSVSIIVSSIISSYLFEFQPSIQFIIGAIAVILATYIYGVQVGVQARGLVKPN</sequence>
<dbReference type="InterPro" id="IPR007271">
    <property type="entry name" value="Nuc_sug_transpt"/>
</dbReference>
<feature type="transmembrane region" description="Helical" evidence="5">
    <location>
        <begin position="218"/>
        <end position="237"/>
    </location>
</feature>
<dbReference type="NCBIfam" id="TIGR00803">
    <property type="entry name" value="nst"/>
    <property type="match status" value="1"/>
</dbReference>
<dbReference type="Proteomes" id="UP000605846">
    <property type="component" value="Unassembled WGS sequence"/>
</dbReference>
<dbReference type="InterPro" id="IPR037185">
    <property type="entry name" value="EmrE-like"/>
</dbReference>
<feature type="transmembrane region" description="Helical" evidence="5">
    <location>
        <begin position="21"/>
        <end position="39"/>
    </location>
</feature>
<dbReference type="OrthoDB" id="408493at2759"/>
<dbReference type="EMBL" id="JABAYA010000008">
    <property type="protein sequence ID" value="KAF7731725.1"/>
    <property type="molecule type" value="Genomic_DNA"/>
</dbReference>
<evidence type="ECO:0000313" key="7">
    <source>
        <dbReference type="Proteomes" id="UP000605846"/>
    </source>
</evidence>
<feature type="transmembrane region" description="Helical" evidence="5">
    <location>
        <begin position="156"/>
        <end position="174"/>
    </location>
</feature>
<dbReference type="PANTHER" id="PTHR10231">
    <property type="entry name" value="NUCLEOTIDE-SUGAR TRANSMEMBRANE TRANSPORTER"/>
    <property type="match status" value="1"/>
</dbReference>
<dbReference type="SUPFAM" id="SSF103481">
    <property type="entry name" value="Multidrug resistance efflux transporter EmrE"/>
    <property type="match status" value="1"/>
</dbReference>
<feature type="transmembrane region" description="Helical" evidence="5">
    <location>
        <begin position="51"/>
        <end position="74"/>
    </location>
</feature>
<keyword evidence="3 5" id="KW-1133">Transmembrane helix</keyword>
<evidence type="ECO:0000256" key="3">
    <source>
        <dbReference type="ARBA" id="ARBA00022989"/>
    </source>
</evidence>
<proteinExistence type="predicted"/>
<comment type="caution">
    <text evidence="6">The sequence shown here is derived from an EMBL/GenBank/DDBJ whole genome shotgun (WGS) entry which is preliminary data.</text>
</comment>
<dbReference type="GO" id="GO:0000139">
    <property type="term" value="C:Golgi membrane"/>
    <property type="evidence" value="ECO:0007669"/>
    <property type="project" value="InterPro"/>
</dbReference>
<dbReference type="GO" id="GO:0015165">
    <property type="term" value="F:pyrimidine nucleotide-sugar transmembrane transporter activity"/>
    <property type="evidence" value="ECO:0007669"/>
    <property type="project" value="InterPro"/>
</dbReference>
<feature type="transmembrane region" description="Helical" evidence="5">
    <location>
        <begin position="307"/>
        <end position="329"/>
    </location>
</feature>
<comment type="subcellular location">
    <subcellularLocation>
        <location evidence="1">Membrane</location>
        <topology evidence="1">Multi-pass membrane protein</topology>
    </subcellularLocation>
</comment>
<protein>
    <recommendedName>
        <fullName evidence="8">UDP-galactose transporter</fullName>
    </recommendedName>
</protein>
<feature type="transmembrane region" description="Helical" evidence="5">
    <location>
        <begin position="281"/>
        <end position="301"/>
    </location>
</feature>
<evidence type="ECO:0000256" key="4">
    <source>
        <dbReference type="ARBA" id="ARBA00023136"/>
    </source>
</evidence>
<gene>
    <name evidence="6" type="ORF">EC973_008897</name>
</gene>
<feature type="transmembrane region" description="Helical" evidence="5">
    <location>
        <begin position="249"/>
        <end position="274"/>
    </location>
</feature>
<keyword evidence="4 5" id="KW-0472">Membrane</keyword>
<feature type="transmembrane region" description="Helical" evidence="5">
    <location>
        <begin position="186"/>
        <end position="206"/>
    </location>
</feature>
<dbReference type="Pfam" id="PF04142">
    <property type="entry name" value="Nuc_sug_transp"/>
    <property type="match status" value="1"/>
</dbReference>
<dbReference type="AlphaFoldDB" id="A0A8H7ET81"/>
<accession>A0A8H7ET81</accession>
<evidence type="ECO:0000256" key="2">
    <source>
        <dbReference type="ARBA" id="ARBA00022692"/>
    </source>
</evidence>
<organism evidence="6 7">
    <name type="scientific">Apophysomyces ossiformis</name>
    <dbReference type="NCBI Taxonomy" id="679940"/>
    <lineage>
        <taxon>Eukaryota</taxon>
        <taxon>Fungi</taxon>
        <taxon>Fungi incertae sedis</taxon>
        <taxon>Mucoromycota</taxon>
        <taxon>Mucoromycotina</taxon>
        <taxon>Mucoromycetes</taxon>
        <taxon>Mucorales</taxon>
        <taxon>Mucorineae</taxon>
        <taxon>Mucoraceae</taxon>
        <taxon>Apophysomyces</taxon>
    </lineage>
</organism>
<evidence type="ECO:0008006" key="8">
    <source>
        <dbReference type="Google" id="ProtNLM"/>
    </source>
</evidence>
<evidence type="ECO:0000256" key="1">
    <source>
        <dbReference type="ARBA" id="ARBA00004141"/>
    </source>
</evidence>
<evidence type="ECO:0000256" key="5">
    <source>
        <dbReference type="SAM" id="Phobius"/>
    </source>
</evidence>
<evidence type="ECO:0000313" key="6">
    <source>
        <dbReference type="EMBL" id="KAF7731725.1"/>
    </source>
</evidence>
<keyword evidence="2 5" id="KW-0812">Transmembrane</keyword>
<dbReference type="Gene3D" id="1.10.3730.20">
    <property type="match status" value="1"/>
</dbReference>
<reference evidence="6" key="1">
    <citation type="submission" date="2020-01" db="EMBL/GenBank/DDBJ databases">
        <title>Genome Sequencing of Three Apophysomyces-Like Fungal Strains Confirms a Novel Fungal Genus in the Mucoromycota with divergent Burkholderia-like Endosymbiotic Bacteria.</title>
        <authorList>
            <person name="Stajich J.E."/>
            <person name="Macias A.M."/>
            <person name="Carter-House D."/>
            <person name="Lovett B."/>
            <person name="Kasson L.R."/>
            <person name="Berry K."/>
            <person name="Grigoriev I."/>
            <person name="Chang Y."/>
            <person name="Spatafora J."/>
            <person name="Kasson M.T."/>
        </authorList>
    </citation>
    <scope>NUCLEOTIDE SEQUENCE</scope>
    <source>
        <strain evidence="6">NRRL A-21654</strain>
    </source>
</reference>
<dbReference type="PIRSF" id="PIRSF005799">
    <property type="entry name" value="UDP-gal_transpt"/>
    <property type="match status" value="1"/>
</dbReference>
<keyword evidence="7" id="KW-1185">Reference proteome</keyword>
<name>A0A8H7ET81_9FUNG</name>